<dbReference type="AlphaFoldDB" id="A0A7J8CRZ5"/>
<evidence type="ECO:0000313" key="2">
    <source>
        <dbReference type="EMBL" id="KAF6413625.1"/>
    </source>
</evidence>
<feature type="compositionally biased region" description="Polar residues" evidence="1">
    <location>
        <begin position="37"/>
        <end position="51"/>
    </location>
</feature>
<accession>A0A7J8CRZ5</accession>
<comment type="caution">
    <text evidence="2">The sequence shown here is derived from an EMBL/GenBank/DDBJ whole genome shotgun (WGS) entry which is preliminary data.</text>
</comment>
<keyword evidence="3" id="KW-1185">Reference proteome</keyword>
<dbReference type="Proteomes" id="UP000550707">
    <property type="component" value="Unassembled WGS sequence"/>
</dbReference>
<gene>
    <name evidence="2" type="ORF">HJG59_009800</name>
</gene>
<dbReference type="EMBL" id="JACASF010000020">
    <property type="protein sequence ID" value="KAF6413625.1"/>
    <property type="molecule type" value="Genomic_DNA"/>
</dbReference>
<evidence type="ECO:0000256" key="1">
    <source>
        <dbReference type="SAM" id="MobiDB-lite"/>
    </source>
</evidence>
<proteinExistence type="predicted"/>
<organism evidence="2 3">
    <name type="scientific">Molossus molossus</name>
    <name type="common">Pallas' mastiff bat</name>
    <name type="synonym">Vespertilio molossus</name>
    <dbReference type="NCBI Taxonomy" id="27622"/>
    <lineage>
        <taxon>Eukaryota</taxon>
        <taxon>Metazoa</taxon>
        <taxon>Chordata</taxon>
        <taxon>Craniata</taxon>
        <taxon>Vertebrata</taxon>
        <taxon>Euteleostomi</taxon>
        <taxon>Mammalia</taxon>
        <taxon>Eutheria</taxon>
        <taxon>Laurasiatheria</taxon>
        <taxon>Chiroptera</taxon>
        <taxon>Yangochiroptera</taxon>
        <taxon>Molossidae</taxon>
        <taxon>Molossus</taxon>
    </lineage>
</organism>
<reference evidence="2 3" key="1">
    <citation type="journal article" date="2020" name="Nature">
        <title>Six reference-quality genomes reveal evolution of bat adaptations.</title>
        <authorList>
            <person name="Jebb D."/>
            <person name="Huang Z."/>
            <person name="Pippel M."/>
            <person name="Hughes G.M."/>
            <person name="Lavrichenko K."/>
            <person name="Devanna P."/>
            <person name="Winkler S."/>
            <person name="Jermiin L.S."/>
            <person name="Skirmuntt E.C."/>
            <person name="Katzourakis A."/>
            <person name="Burkitt-Gray L."/>
            <person name="Ray D.A."/>
            <person name="Sullivan K.A.M."/>
            <person name="Roscito J.G."/>
            <person name="Kirilenko B.M."/>
            <person name="Davalos L.M."/>
            <person name="Corthals A.P."/>
            <person name="Power M.L."/>
            <person name="Jones G."/>
            <person name="Ransome R.D."/>
            <person name="Dechmann D.K.N."/>
            <person name="Locatelli A.G."/>
            <person name="Puechmaille S.J."/>
            <person name="Fedrigo O."/>
            <person name="Jarvis E.D."/>
            <person name="Hiller M."/>
            <person name="Vernes S.C."/>
            <person name="Myers E.W."/>
            <person name="Teeling E.C."/>
        </authorList>
    </citation>
    <scope>NUCLEOTIDE SEQUENCE [LARGE SCALE GENOMIC DNA]</scope>
    <source>
        <strain evidence="2">MMolMol1</strain>
        <tissue evidence="2">Muscle</tissue>
    </source>
</reference>
<dbReference type="InParanoid" id="A0A7J8CRZ5"/>
<feature type="region of interest" description="Disordered" evidence="1">
    <location>
        <begin position="35"/>
        <end position="57"/>
    </location>
</feature>
<name>A0A7J8CRZ5_MOLMO</name>
<protein>
    <submittedName>
        <fullName evidence="2">Uncharacterized protein</fullName>
    </submittedName>
</protein>
<sequence>MAAVTCQDPDSELHRLSHRTSTSAVLRAFHQHATPLSPASSTIPLPGTSSPEGGARKEDTLTHCEGHFLELKTPSVRIHTTSHRVVVWKGYVLGEDCETLEQPRRHGKEGPLHQESGPLTLTLTPPLTGPSLNKSLSLLFLTHGFYNGTRLTG</sequence>
<evidence type="ECO:0000313" key="3">
    <source>
        <dbReference type="Proteomes" id="UP000550707"/>
    </source>
</evidence>